<dbReference type="Proteomes" id="UP000436911">
    <property type="component" value="Unassembled WGS sequence"/>
</dbReference>
<comment type="caution">
    <text evidence="1">The sequence shown here is derived from an EMBL/GenBank/DDBJ whole genome shotgun (WGS) entry which is preliminary data.</text>
</comment>
<proteinExistence type="predicted"/>
<sequence>MSWIRSMTKRKGTLVCAALVSRVIVSGMVFAVIGTAGMAQAETIVRKSTVYFPIGGRTATDLDHELERKGPHTVSTGTRHPGATRIRFGGTMDYVRRDGRCAIGNIKVTVSIKVIVPRWKNRHSANPQLGLIWDTLSADINRHESRHAEIAVQHARDLDQKLKALPSATSCEELQEEVSVLTDQVTQEHDADQLRFDRIEAVNFNDRIMRLLKYRYTKTQAHHD</sequence>
<name>A0A368NX80_AGRVI</name>
<dbReference type="PIRSF" id="PIRSF010521">
    <property type="entry name" value="DUF922_bac"/>
    <property type="match status" value="1"/>
</dbReference>
<accession>A0A368NX80</accession>
<evidence type="ECO:0000313" key="1">
    <source>
        <dbReference type="EMBL" id="KAA3525934.1"/>
    </source>
</evidence>
<dbReference type="Pfam" id="PF06037">
    <property type="entry name" value="DUF922"/>
    <property type="match status" value="1"/>
</dbReference>
<organism evidence="1 2">
    <name type="scientific">Agrobacterium vitis</name>
    <name type="common">Rhizobium vitis</name>
    <dbReference type="NCBI Taxonomy" id="373"/>
    <lineage>
        <taxon>Bacteria</taxon>
        <taxon>Pseudomonadati</taxon>
        <taxon>Pseudomonadota</taxon>
        <taxon>Alphaproteobacteria</taxon>
        <taxon>Hyphomicrobiales</taxon>
        <taxon>Rhizobiaceae</taxon>
        <taxon>Rhizobium/Agrobacterium group</taxon>
        <taxon>Agrobacterium</taxon>
    </lineage>
</organism>
<dbReference type="OrthoDB" id="7888967at2"/>
<reference evidence="1 2" key="1">
    <citation type="submission" date="2018-08" db="EMBL/GenBank/DDBJ databases">
        <title>Genome sequencing of Agrobacterium vitis strain ICMP 10754.</title>
        <authorList>
            <person name="Visnovsky S.B."/>
            <person name="Pitman A.R."/>
        </authorList>
    </citation>
    <scope>NUCLEOTIDE SEQUENCE [LARGE SCALE GENOMIC DNA]</scope>
    <source>
        <strain evidence="1 2">ICMP 10754</strain>
    </source>
</reference>
<dbReference type="InterPro" id="IPR010321">
    <property type="entry name" value="DUF922"/>
</dbReference>
<dbReference type="AlphaFoldDB" id="A0A368NX80"/>
<gene>
    <name evidence="1" type="ORF">DXT89_17640</name>
</gene>
<dbReference type="EMBL" id="QUSG01000009">
    <property type="protein sequence ID" value="KAA3525934.1"/>
    <property type="molecule type" value="Genomic_DNA"/>
</dbReference>
<protein>
    <submittedName>
        <fullName evidence="1">DUF922 domain-containing protein</fullName>
    </submittedName>
</protein>
<evidence type="ECO:0000313" key="2">
    <source>
        <dbReference type="Proteomes" id="UP000436911"/>
    </source>
</evidence>